<protein>
    <submittedName>
        <fullName evidence="2">Uncharacterized protein</fullName>
    </submittedName>
</protein>
<reference evidence="2" key="1">
    <citation type="submission" date="2018-01" db="EMBL/GenBank/DDBJ databases">
        <title>An insight into the sialome of Amazonian anophelines.</title>
        <authorList>
            <person name="Ribeiro J.M."/>
            <person name="Scarpassa V."/>
            <person name="Calvo E."/>
        </authorList>
    </citation>
    <scope>NUCLEOTIDE SEQUENCE</scope>
</reference>
<sequence>MGVLHVTSQKLGLLNLLTTTLGSVEARFGIRSNRAIGAGCARGIKVLVIRICTVTPFTCTVTVFLGQFCKFVVFLFFELCVEVFLFATSFIPFR</sequence>
<proteinExistence type="predicted"/>
<feature type="transmembrane region" description="Helical" evidence="1">
    <location>
        <begin position="47"/>
        <end position="65"/>
    </location>
</feature>
<evidence type="ECO:0000256" key="1">
    <source>
        <dbReference type="SAM" id="Phobius"/>
    </source>
</evidence>
<organism evidence="2">
    <name type="scientific">Anopheles darlingi</name>
    <name type="common">Mosquito</name>
    <dbReference type="NCBI Taxonomy" id="43151"/>
    <lineage>
        <taxon>Eukaryota</taxon>
        <taxon>Metazoa</taxon>
        <taxon>Ecdysozoa</taxon>
        <taxon>Arthropoda</taxon>
        <taxon>Hexapoda</taxon>
        <taxon>Insecta</taxon>
        <taxon>Pterygota</taxon>
        <taxon>Neoptera</taxon>
        <taxon>Endopterygota</taxon>
        <taxon>Diptera</taxon>
        <taxon>Nematocera</taxon>
        <taxon>Culicoidea</taxon>
        <taxon>Culicidae</taxon>
        <taxon>Anophelinae</taxon>
        <taxon>Anopheles</taxon>
    </lineage>
</organism>
<evidence type="ECO:0000313" key="2">
    <source>
        <dbReference type="EMBL" id="MBW73036.1"/>
    </source>
</evidence>
<dbReference type="AlphaFoldDB" id="A0A2M4D680"/>
<accession>A0A2M4D680</accession>
<name>A0A2M4D680_ANODA</name>
<keyword evidence="1" id="KW-0812">Transmembrane</keyword>
<keyword evidence="1" id="KW-1133">Transmembrane helix</keyword>
<dbReference type="EMBL" id="GGFL01008858">
    <property type="protein sequence ID" value="MBW73036.1"/>
    <property type="molecule type" value="Transcribed_RNA"/>
</dbReference>
<feature type="transmembrane region" description="Helical" evidence="1">
    <location>
        <begin position="71"/>
        <end position="93"/>
    </location>
</feature>
<keyword evidence="1" id="KW-0472">Membrane</keyword>